<protein>
    <submittedName>
        <fullName evidence="1">Uncharacterized protein</fullName>
    </submittedName>
</protein>
<proteinExistence type="predicted"/>
<keyword evidence="2" id="KW-1185">Reference proteome</keyword>
<dbReference type="AlphaFoldDB" id="A0A9P3B8U6"/>
<comment type="caution">
    <text evidence="1">The sequence shown here is derived from an EMBL/GenBank/DDBJ whole genome shotgun (WGS) entry which is preliminary data.</text>
</comment>
<dbReference type="EMBL" id="BHVY01000002">
    <property type="protein sequence ID" value="GIJ84808.1"/>
    <property type="molecule type" value="Genomic_DNA"/>
</dbReference>
<dbReference type="OrthoDB" id="4738875at2759"/>
<accession>A0A9P3B8U6</accession>
<dbReference type="RefSeq" id="XP_043155555.1">
    <property type="nucleotide sequence ID" value="XM_043299620.1"/>
</dbReference>
<organism evidence="1 2">
    <name type="scientific">Aspergillus pseudoviridinutans</name>
    <dbReference type="NCBI Taxonomy" id="1517512"/>
    <lineage>
        <taxon>Eukaryota</taxon>
        <taxon>Fungi</taxon>
        <taxon>Dikarya</taxon>
        <taxon>Ascomycota</taxon>
        <taxon>Pezizomycotina</taxon>
        <taxon>Eurotiomycetes</taxon>
        <taxon>Eurotiomycetidae</taxon>
        <taxon>Eurotiales</taxon>
        <taxon>Aspergillaceae</taxon>
        <taxon>Aspergillus</taxon>
        <taxon>Aspergillus subgen. Fumigati</taxon>
    </lineage>
</organism>
<reference evidence="1 2" key="1">
    <citation type="submission" date="2018-10" db="EMBL/GenBank/DDBJ databases">
        <title>Pan-genome distribution and transcriptional activeness of fungal secondary metabolism genes in Aspergillus section Fumigati.</title>
        <authorList>
            <person name="Takahashi H."/>
            <person name="Umemura M."/>
            <person name="Ninomiya A."/>
            <person name="Kusuya Y."/>
            <person name="Urayama S."/>
            <person name="Shimizu M."/>
            <person name="Watanabe A."/>
            <person name="Kamei K."/>
            <person name="Yaguchi T."/>
            <person name="Hagiwara D."/>
        </authorList>
    </citation>
    <scope>NUCLEOTIDE SEQUENCE [LARGE SCALE GENOMIC DNA]</scope>
    <source>
        <strain evidence="1 2">IFM 55266</strain>
    </source>
</reference>
<evidence type="ECO:0000313" key="1">
    <source>
        <dbReference type="EMBL" id="GIJ84808.1"/>
    </source>
</evidence>
<name>A0A9P3B8U6_9EURO</name>
<dbReference type="GeneID" id="67002271"/>
<dbReference type="Proteomes" id="UP001043456">
    <property type="component" value="Unassembled WGS sequence"/>
</dbReference>
<sequence length="153" mass="17523">MSLVLREAHLEDASAMAQVMVAAYQDHPIWKRMMHCVPVPDQIDFVEKTLRQRLGSSGTFSYTVIIDADFGRLTFEAMYARRIVAWTGLKLPSHEYISDESVERQTEITLPNGVDKTAAKDFFEALSPPLEKYGYNPKEHGGMWDFQSQEYDN</sequence>
<evidence type="ECO:0000313" key="2">
    <source>
        <dbReference type="Proteomes" id="UP001043456"/>
    </source>
</evidence>
<gene>
    <name evidence="1" type="ORF">Asppvi_003659</name>
</gene>